<dbReference type="PRINTS" id="PR00723">
    <property type="entry name" value="SUBTILISIN"/>
</dbReference>
<evidence type="ECO:0000259" key="11">
    <source>
        <dbReference type="Pfam" id="PF00082"/>
    </source>
</evidence>
<keyword evidence="5 10" id="KW-0732">Signal</keyword>
<keyword evidence="13" id="KW-1185">Reference proteome</keyword>
<keyword evidence="6 9" id="KW-0378">Hydrolase</keyword>
<feature type="active site" description="Charge relay system" evidence="9">
    <location>
        <position position="221"/>
    </location>
</feature>
<dbReference type="InterPro" id="IPR015500">
    <property type="entry name" value="Peptidase_S8_subtilisin-rel"/>
</dbReference>
<dbReference type="InterPro" id="IPR034176">
    <property type="entry name" value="Peptidases_S8_13"/>
</dbReference>
<evidence type="ECO:0000256" key="8">
    <source>
        <dbReference type="ARBA" id="ARBA00023145"/>
    </source>
</evidence>
<evidence type="ECO:0000256" key="9">
    <source>
        <dbReference type="PROSITE-ProRule" id="PRU01240"/>
    </source>
</evidence>
<feature type="active site" description="Charge relay system" evidence="9">
    <location>
        <position position="400"/>
    </location>
</feature>
<dbReference type="FunFam" id="3.40.50.200:FF:000022">
    <property type="entry name" value="Extracellular protease"/>
    <property type="match status" value="1"/>
</dbReference>
<evidence type="ECO:0000256" key="7">
    <source>
        <dbReference type="ARBA" id="ARBA00022825"/>
    </source>
</evidence>
<dbReference type="InterPro" id="IPR000209">
    <property type="entry name" value="Peptidase_S8/S53_dom"/>
</dbReference>
<dbReference type="InterPro" id="IPR050131">
    <property type="entry name" value="Peptidase_S8_subtilisin-like"/>
</dbReference>
<feature type="domain" description="Peptidase S8/S53" evidence="11">
    <location>
        <begin position="161"/>
        <end position="443"/>
    </location>
</feature>
<accession>A0A974XY53</accession>
<reference evidence="12 13" key="1">
    <citation type="submission" date="2021-03" db="EMBL/GenBank/DDBJ databases">
        <title>Lysobacter sp. nov. isolated from soil of gangwondo yeongwol, south Korea.</title>
        <authorList>
            <person name="Kim K.R."/>
            <person name="Kim K.H."/>
            <person name="Jeon C.O."/>
        </authorList>
    </citation>
    <scope>NUCLEOTIDE SEQUENCE [LARGE SCALE GENOMIC DNA]</scope>
    <source>
        <strain evidence="12 13">R19</strain>
    </source>
</reference>
<dbReference type="AlphaFoldDB" id="A0A974XY53"/>
<evidence type="ECO:0000256" key="1">
    <source>
        <dbReference type="ARBA" id="ARBA00004613"/>
    </source>
</evidence>
<dbReference type="GO" id="GO:0004252">
    <property type="term" value="F:serine-type endopeptidase activity"/>
    <property type="evidence" value="ECO:0007669"/>
    <property type="project" value="UniProtKB-UniRule"/>
</dbReference>
<evidence type="ECO:0000256" key="6">
    <source>
        <dbReference type="ARBA" id="ARBA00022801"/>
    </source>
</evidence>
<evidence type="ECO:0000256" key="2">
    <source>
        <dbReference type="ARBA" id="ARBA00011073"/>
    </source>
</evidence>
<dbReference type="Gene3D" id="3.40.50.200">
    <property type="entry name" value="Peptidase S8/S53 domain"/>
    <property type="match status" value="1"/>
</dbReference>
<evidence type="ECO:0000256" key="10">
    <source>
        <dbReference type="SAM" id="SignalP"/>
    </source>
</evidence>
<dbReference type="SUPFAM" id="SSF52743">
    <property type="entry name" value="Subtilisin-like"/>
    <property type="match status" value="1"/>
</dbReference>
<dbReference type="KEGG" id="lsf:I8J32_014625"/>
<dbReference type="PROSITE" id="PS51892">
    <property type="entry name" value="SUBTILASE"/>
    <property type="match status" value="1"/>
</dbReference>
<name>A0A974XY53_9GAMM</name>
<evidence type="ECO:0000313" key="12">
    <source>
        <dbReference type="EMBL" id="QSX77942.1"/>
    </source>
</evidence>
<keyword evidence="8" id="KW-0865">Zymogen</keyword>
<dbReference type="InterPro" id="IPR023828">
    <property type="entry name" value="Peptidase_S8_Ser-AS"/>
</dbReference>
<dbReference type="PANTHER" id="PTHR43806">
    <property type="entry name" value="PEPTIDASE S8"/>
    <property type="match status" value="1"/>
</dbReference>
<dbReference type="Pfam" id="PF00082">
    <property type="entry name" value="Peptidase_S8"/>
    <property type="match status" value="1"/>
</dbReference>
<dbReference type="CDD" id="cd07496">
    <property type="entry name" value="Peptidases_S8_13"/>
    <property type="match status" value="1"/>
</dbReference>
<proteinExistence type="inferred from homology"/>
<keyword evidence="3" id="KW-0964">Secreted</keyword>
<evidence type="ECO:0000313" key="13">
    <source>
        <dbReference type="Proteomes" id="UP000639274"/>
    </source>
</evidence>
<evidence type="ECO:0000256" key="4">
    <source>
        <dbReference type="ARBA" id="ARBA00022670"/>
    </source>
</evidence>
<evidence type="ECO:0000256" key="5">
    <source>
        <dbReference type="ARBA" id="ARBA00022729"/>
    </source>
</evidence>
<sequence>MSKSHKFQQRAFVTAIAVALVGFAGSAAAAGRVDTAGLRSADQTSFDRFIVKYRAGTPSAAQQKNLTSAGRDRAEAVSLNRLRTLSVGGEVIQASRGMDRVEAESLMRQIAADPNVEYVEVDRLMKPLMTPNDTHYGTYLWGLQSGTPGIKADQAWNTTNGNGVVVAVLDTGYTNHSDLVANILPGYDFISSKTVSGDGGGRDADAHDPGDYYRADNSSWHGTHVAGTIAAVGNNGAGVIGVAYGAKVVPVRVLGRGGGYTSDIVDGITWASGGTVAGAPANANPAEVINMSLGGAGACSSTYQNAINGAVGRGTTVVVAAGNDNADAAGFTPASCTNTVTVAATNKSGTRASYSNYGTKIDVAAPGGDSPDCTTLIVSTGNAGTSGPTTENYMCMAGTSMASPHVAGLVALMQAVRTTPLTPAQVETILKSTLRAFPGSNDKPIGSGIIDAAAAVSAAAAY</sequence>
<dbReference type="PROSITE" id="PS00137">
    <property type="entry name" value="SUBTILASE_HIS"/>
    <property type="match status" value="1"/>
</dbReference>
<organism evidence="12 13">
    <name type="scientific">Agrilutibacter solisilvae</name>
    <dbReference type="NCBI Taxonomy" id="2763317"/>
    <lineage>
        <taxon>Bacteria</taxon>
        <taxon>Pseudomonadati</taxon>
        <taxon>Pseudomonadota</taxon>
        <taxon>Gammaproteobacteria</taxon>
        <taxon>Lysobacterales</taxon>
        <taxon>Lysobacteraceae</taxon>
        <taxon>Agrilutibacter</taxon>
    </lineage>
</organism>
<dbReference type="PANTHER" id="PTHR43806:SF11">
    <property type="entry name" value="CEREVISIN-RELATED"/>
    <property type="match status" value="1"/>
</dbReference>
<dbReference type="InterPro" id="IPR036852">
    <property type="entry name" value="Peptidase_S8/S53_dom_sf"/>
</dbReference>
<comment type="similarity">
    <text evidence="2 9">Belongs to the peptidase S8 family.</text>
</comment>
<feature type="active site" description="Charge relay system" evidence="9">
    <location>
        <position position="170"/>
    </location>
</feature>
<feature type="chain" id="PRO_5037976992" evidence="10">
    <location>
        <begin position="30"/>
        <end position="462"/>
    </location>
</feature>
<feature type="signal peptide" evidence="10">
    <location>
        <begin position="1"/>
        <end position="29"/>
    </location>
</feature>
<dbReference type="GO" id="GO:0005576">
    <property type="term" value="C:extracellular region"/>
    <property type="evidence" value="ECO:0007669"/>
    <property type="project" value="UniProtKB-SubCell"/>
</dbReference>
<protein>
    <submittedName>
        <fullName evidence="12">S8 family peptidase</fullName>
    </submittedName>
</protein>
<gene>
    <name evidence="12" type="ORF">I8J32_014625</name>
</gene>
<evidence type="ECO:0000256" key="3">
    <source>
        <dbReference type="ARBA" id="ARBA00022525"/>
    </source>
</evidence>
<keyword evidence="7 9" id="KW-0720">Serine protease</keyword>
<dbReference type="RefSeq" id="WP_200615825.1">
    <property type="nucleotide sequence ID" value="NZ_CP071518.1"/>
</dbReference>
<dbReference type="PROSITE" id="PS00138">
    <property type="entry name" value="SUBTILASE_SER"/>
    <property type="match status" value="1"/>
</dbReference>
<dbReference type="EMBL" id="CP071518">
    <property type="protein sequence ID" value="QSX77942.1"/>
    <property type="molecule type" value="Genomic_DNA"/>
</dbReference>
<comment type="subcellular location">
    <subcellularLocation>
        <location evidence="1">Secreted</location>
    </subcellularLocation>
</comment>
<dbReference type="GO" id="GO:0006508">
    <property type="term" value="P:proteolysis"/>
    <property type="evidence" value="ECO:0007669"/>
    <property type="project" value="UniProtKB-KW"/>
</dbReference>
<keyword evidence="4 9" id="KW-0645">Protease</keyword>
<dbReference type="InterPro" id="IPR022398">
    <property type="entry name" value="Peptidase_S8_His-AS"/>
</dbReference>
<dbReference type="Proteomes" id="UP000639274">
    <property type="component" value="Chromosome"/>
</dbReference>